<gene>
    <name evidence="2" type="ORF">QFZ49_005173</name>
</gene>
<dbReference type="PROSITE" id="PS50082">
    <property type="entry name" value="WD_REPEATS_2"/>
    <property type="match status" value="1"/>
</dbReference>
<sequence>MLVPATAVGVAEQPLGDDRTVRLWDLQTHRQLALFTGHTDVLRSAVFAPDGNTLTTSSDDKTVRMWDTDAFNDLPTLTHKACTIADRSLTEREWHRYVPDGVAYHRICL</sequence>
<dbReference type="Proteomes" id="UP001223072">
    <property type="component" value="Unassembled WGS sequence"/>
</dbReference>
<evidence type="ECO:0000313" key="2">
    <source>
        <dbReference type="EMBL" id="MDQ0935202.1"/>
    </source>
</evidence>
<keyword evidence="3" id="KW-1185">Reference proteome</keyword>
<name>A0ABU0RT81_9ACTN</name>
<reference evidence="2 3" key="1">
    <citation type="submission" date="2023-07" db="EMBL/GenBank/DDBJ databases">
        <title>Comparative genomics of wheat-associated soil bacteria to identify genetic determinants of phenazine resistance.</title>
        <authorList>
            <person name="Mouncey N."/>
        </authorList>
    </citation>
    <scope>NUCLEOTIDE SEQUENCE [LARGE SCALE GENOMIC DNA]</scope>
    <source>
        <strain evidence="2 3">W2I16</strain>
    </source>
</reference>
<keyword evidence="1" id="KW-0853">WD repeat</keyword>
<dbReference type="PROSITE" id="PS50294">
    <property type="entry name" value="WD_REPEATS_REGION"/>
    <property type="match status" value="1"/>
</dbReference>
<proteinExistence type="predicted"/>
<dbReference type="EMBL" id="JAUSZS010000006">
    <property type="protein sequence ID" value="MDQ0935202.1"/>
    <property type="molecule type" value="Genomic_DNA"/>
</dbReference>
<accession>A0ABU0RT81</accession>
<dbReference type="RefSeq" id="WP_307628804.1">
    <property type="nucleotide sequence ID" value="NZ_JAUSZS010000006.1"/>
</dbReference>
<comment type="caution">
    <text evidence="2">The sequence shown here is derived from an EMBL/GenBank/DDBJ whole genome shotgun (WGS) entry which is preliminary data.</text>
</comment>
<organism evidence="2 3">
    <name type="scientific">Streptomyces turgidiscabies</name>
    <dbReference type="NCBI Taxonomy" id="85558"/>
    <lineage>
        <taxon>Bacteria</taxon>
        <taxon>Bacillati</taxon>
        <taxon>Actinomycetota</taxon>
        <taxon>Actinomycetes</taxon>
        <taxon>Kitasatosporales</taxon>
        <taxon>Streptomycetaceae</taxon>
        <taxon>Streptomyces</taxon>
    </lineage>
</organism>
<dbReference type="InterPro" id="IPR015943">
    <property type="entry name" value="WD40/YVTN_repeat-like_dom_sf"/>
</dbReference>
<dbReference type="PANTHER" id="PTHR19879">
    <property type="entry name" value="TRANSCRIPTION INITIATION FACTOR TFIID"/>
    <property type="match status" value="1"/>
</dbReference>
<dbReference type="Gene3D" id="2.130.10.10">
    <property type="entry name" value="YVTN repeat-like/Quinoprotein amine dehydrogenase"/>
    <property type="match status" value="1"/>
</dbReference>
<dbReference type="InterPro" id="IPR036322">
    <property type="entry name" value="WD40_repeat_dom_sf"/>
</dbReference>
<dbReference type="Pfam" id="PF00400">
    <property type="entry name" value="WD40"/>
    <property type="match status" value="1"/>
</dbReference>
<dbReference type="InterPro" id="IPR001680">
    <property type="entry name" value="WD40_rpt"/>
</dbReference>
<dbReference type="SUPFAM" id="SSF50978">
    <property type="entry name" value="WD40 repeat-like"/>
    <property type="match status" value="1"/>
</dbReference>
<feature type="repeat" description="WD" evidence="1">
    <location>
        <begin position="35"/>
        <end position="76"/>
    </location>
</feature>
<evidence type="ECO:0000256" key="1">
    <source>
        <dbReference type="PROSITE-ProRule" id="PRU00221"/>
    </source>
</evidence>
<dbReference type="PANTHER" id="PTHR19879:SF9">
    <property type="entry name" value="TRANSCRIPTION INITIATION FACTOR TFIID SUBUNIT 5"/>
    <property type="match status" value="1"/>
</dbReference>
<dbReference type="SMART" id="SM00320">
    <property type="entry name" value="WD40"/>
    <property type="match status" value="1"/>
</dbReference>
<evidence type="ECO:0000313" key="3">
    <source>
        <dbReference type="Proteomes" id="UP001223072"/>
    </source>
</evidence>
<protein>
    <submittedName>
        <fullName evidence="2">WD40 repeat protein</fullName>
    </submittedName>
</protein>